<reference evidence="2 3" key="1">
    <citation type="journal article" date="2018" name="IMA Fungus">
        <title>IMA Genome-F 9: Draft genome sequence of Annulohypoxylon stygium, Aspergillus mulundensis, Berkeleyomyces basicola (syn. Thielaviopsis basicola), Ceratocystis smalleyi, two Cercospora beticola strains, Coleophoma cylindrospora, Fusarium fracticaudum, Phialophora cf. hyalina, and Morchella septimelata.</title>
        <authorList>
            <person name="Wingfield B.D."/>
            <person name="Bills G.F."/>
            <person name="Dong Y."/>
            <person name="Huang W."/>
            <person name="Nel W.J."/>
            <person name="Swalarsk-Parry B.S."/>
            <person name="Vaghefi N."/>
            <person name="Wilken P.M."/>
            <person name="An Z."/>
            <person name="de Beer Z.W."/>
            <person name="De Vos L."/>
            <person name="Chen L."/>
            <person name="Duong T.A."/>
            <person name="Gao Y."/>
            <person name="Hammerbacher A."/>
            <person name="Kikkert J.R."/>
            <person name="Li Y."/>
            <person name="Li H."/>
            <person name="Li K."/>
            <person name="Li Q."/>
            <person name="Liu X."/>
            <person name="Ma X."/>
            <person name="Naidoo K."/>
            <person name="Pethybridge S.J."/>
            <person name="Sun J."/>
            <person name="Steenkamp E.T."/>
            <person name="van der Nest M.A."/>
            <person name="van Wyk S."/>
            <person name="Wingfield M.J."/>
            <person name="Xiong C."/>
            <person name="Yue Q."/>
            <person name="Zhang X."/>
        </authorList>
    </citation>
    <scope>NUCLEOTIDE SEQUENCE [LARGE SCALE GENOMIC DNA]</scope>
    <source>
        <strain evidence="2 3">DSM 5745</strain>
    </source>
</reference>
<dbReference type="Proteomes" id="UP000256690">
    <property type="component" value="Unassembled WGS sequence"/>
</dbReference>
<dbReference type="PANTHER" id="PTHR34587">
    <property type="entry name" value="VWFA DOMAIN-CONTAINING PROTEIN"/>
    <property type="match status" value="1"/>
</dbReference>
<dbReference type="InterPro" id="IPR053216">
    <property type="entry name" value="Appressorial_penetr-assoc"/>
</dbReference>
<proteinExistence type="predicted"/>
<accession>A0A3D8RE69</accession>
<dbReference type="EMBL" id="PVWQ01000009">
    <property type="protein sequence ID" value="RDW72322.1"/>
    <property type="molecule type" value="Genomic_DNA"/>
</dbReference>
<dbReference type="STRING" id="1810919.A0A3D8RE69"/>
<evidence type="ECO:0000313" key="2">
    <source>
        <dbReference type="EMBL" id="RDW72322.1"/>
    </source>
</evidence>
<sequence length="243" mass="26283">MLKGYLLFLLTLLISLSSAMGSGFKRSWAVLESDNIQTASQQDGLPSNNSVGYVPSATDPANFINYCTRRVLTNGQFSSQSSCNGIVMGDIPSDKNMVSTIITYPLPGQTVLAHKTFPINFRTLNLATGSVTNPNSTLYSAPQSLQGGNIVGHVHVTIQSLFDFRNDQLEGYGVPPDPANFVFFKTVFGEENAQNGYSVPVADGLPIGFYRVCTMAATSNHQPVVMPVVERGAQDDCQKFEVI</sequence>
<evidence type="ECO:0000313" key="3">
    <source>
        <dbReference type="Proteomes" id="UP000256690"/>
    </source>
</evidence>
<protein>
    <submittedName>
        <fullName evidence="2">Uncharacterized protein</fullName>
    </submittedName>
</protein>
<comment type="caution">
    <text evidence="2">The sequence shown here is derived from an EMBL/GenBank/DDBJ whole genome shotgun (WGS) entry which is preliminary data.</text>
</comment>
<gene>
    <name evidence="2" type="ORF">DSM5745_07494</name>
</gene>
<feature type="chain" id="PRO_5017674455" evidence="1">
    <location>
        <begin position="22"/>
        <end position="243"/>
    </location>
</feature>
<keyword evidence="3" id="KW-1185">Reference proteome</keyword>
<organism evidence="2 3">
    <name type="scientific">Aspergillus mulundensis</name>
    <dbReference type="NCBI Taxonomy" id="1810919"/>
    <lineage>
        <taxon>Eukaryota</taxon>
        <taxon>Fungi</taxon>
        <taxon>Dikarya</taxon>
        <taxon>Ascomycota</taxon>
        <taxon>Pezizomycotina</taxon>
        <taxon>Eurotiomycetes</taxon>
        <taxon>Eurotiomycetidae</taxon>
        <taxon>Eurotiales</taxon>
        <taxon>Aspergillaceae</taxon>
        <taxon>Aspergillus</taxon>
        <taxon>Aspergillus subgen. Nidulantes</taxon>
    </lineage>
</organism>
<name>A0A3D8RE69_9EURO</name>
<feature type="signal peptide" evidence="1">
    <location>
        <begin position="1"/>
        <end position="21"/>
    </location>
</feature>
<evidence type="ECO:0000256" key="1">
    <source>
        <dbReference type="SAM" id="SignalP"/>
    </source>
</evidence>
<dbReference type="RefSeq" id="XP_026601542.1">
    <property type="nucleotide sequence ID" value="XM_026749510.1"/>
</dbReference>
<dbReference type="AlphaFoldDB" id="A0A3D8RE69"/>
<dbReference type="OrthoDB" id="2336871at2759"/>
<dbReference type="GeneID" id="38117864"/>
<keyword evidence="1" id="KW-0732">Signal</keyword>
<dbReference type="PANTHER" id="PTHR34587:SF2">
    <property type="entry name" value="G-PROTEIN COUPLED RECEPTORS FAMILY 1 PROFILE DOMAIN-CONTAINING PROTEIN"/>
    <property type="match status" value="1"/>
</dbReference>